<reference evidence="1" key="1">
    <citation type="journal article" date="2017" name="J. Phycol.">
        <title>Analysis of chloroplast genomes and a supermatrix inform reclassification of the Rhodomelaceae (Rhodophyta).</title>
        <authorList>
            <person name="Diaz-Tapia P."/>
            <person name="Maggs C.A."/>
            <person name="West J.A."/>
            <person name="Verbruggen H."/>
        </authorList>
    </citation>
    <scope>NUCLEOTIDE SEQUENCE</scope>
    <source>
        <strain evidence="1">PD1151</strain>
    </source>
</reference>
<gene>
    <name evidence="1" type="primary">ycf34</name>
</gene>
<organism evidence="1">
    <name type="scientific">Sonderella linearis</name>
    <dbReference type="NCBI Taxonomy" id="110477"/>
    <lineage>
        <taxon>Eukaryota</taxon>
        <taxon>Rhodophyta</taxon>
        <taxon>Florideophyceae</taxon>
        <taxon>Rhodymeniophycidae</taxon>
        <taxon>Ceramiales</taxon>
        <taxon>Rhodomelaceae</taxon>
        <taxon>Sonderella</taxon>
    </lineage>
</organism>
<name>A0A1Z1MM46_9FLOR</name>
<proteinExistence type="predicted"/>
<accession>A0A1Z1MM46</accession>
<dbReference type="GeneID" id="33360246"/>
<geneLocation type="chloroplast" evidence="1"/>
<dbReference type="RefSeq" id="YP_009397820.1">
    <property type="nucleotide sequence ID" value="NC_035289.1"/>
</dbReference>
<evidence type="ECO:0000313" key="1">
    <source>
        <dbReference type="EMBL" id="ARW67006.1"/>
    </source>
</evidence>
<keyword evidence="1" id="KW-0934">Plastid</keyword>
<evidence type="ECO:0008006" key="2">
    <source>
        <dbReference type="Google" id="ProtNLM"/>
    </source>
</evidence>
<dbReference type="Pfam" id="PF10718">
    <property type="entry name" value="Ycf34"/>
    <property type="match status" value="1"/>
</dbReference>
<dbReference type="AlphaFoldDB" id="A0A1Z1MM46"/>
<keyword evidence="1" id="KW-0150">Chloroplast</keyword>
<protein>
    <recommendedName>
        <fullName evidence="2">Ycf34</fullName>
    </recommendedName>
</protein>
<dbReference type="InterPro" id="IPR019656">
    <property type="entry name" value="Uncharacterised_Ycf34"/>
</dbReference>
<sequence length="77" mass="9274">MCICINCRHIYNCKTYSLIAEQHYMRNESKKNYTFIPINTTIAININKKYQKIFLDWDLIECLSFTEKPGYWSLINN</sequence>
<dbReference type="EMBL" id="MF101445">
    <property type="protein sequence ID" value="ARW67006.1"/>
    <property type="molecule type" value="Genomic_DNA"/>
</dbReference>